<feature type="transmembrane region" description="Helical" evidence="9">
    <location>
        <begin position="168"/>
        <end position="186"/>
    </location>
</feature>
<accession>A0A834RHS6</accession>
<gene>
    <name evidence="10" type="ORF">SSS_857</name>
</gene>
<dbReference type="GO" id="GO:0034389">
    <property type="term" value="P:lipid droplet organization"/>
    <property type="evidence" value="ECO:0007669"/>
    <property type="project" value="TreeGrafter"/>
</dbReference>
<dbReference type="Pfam" id="PF10261">
    <property type="entry name" value="FIT"/>
    <property type="match status" value="1"/>
</dbReference>
<evidence type="ECO:0000256" key="7">
    <source>
        <dbReference type="ARBA" id="ARBA00023136"/>
    </source>
</evidence>
<feature type="compositionally biased region" description="Acidic residues" evidence="8">
    <location>
        <begin position="262"/>
        <end position="271"/>
    </location>
</feature>
<evidence type="ECO:0000256" key="4">
    <source>
        <dbReference type="ARBA" id="ARBA00022824"/>
    </source>
</evidence>
<sequence length="443" mass="52217">MLTVSMTAAEYWPRFNQILLEWIRLTTTISTTSSRSSTTSYLSSSSLSTKSSKPSPSPSPSLNLHLHLHLHRSCRLNRINFYLLLLLVFGLIGDNQSPLLHTLSNWFQYSNPNYWHLLFVKNGWFVINLVVHFFIATISIKISMLAIDRKQNGFKQSIAIVLRALRGKICRLILFFTIWFCSQEFFDLILWLTRSFNHHSNHGFDISGHVHILVLSNLFLLNEIRSIHSYLTVRYDFDPSSRTLECFNSKRNFNSNTKNDQNSDDNEDGDDCDGKQTDSNEIKHNRWILSIFFLLEIKHRYEERPEMARKIILMPEEQDDLVTAKPVIPIFLDDSIDTQKFEQQTFSIEHRTKQPAKERHNLSSESFKKRNELNDCLVEQRETFEMIRIWSFWCWIVLLCCYSLSIVWDLFLLQTALFYHTTTEKLISFIWTIFCAHYIDSIR</sequence>
<dbReference type="InterPro" id="IPR019388">
    <property type="entry name" value="FIT"/>
</dbReference>
<dbReference type="EMBL" id="WVUK01000041">
    <property type="protein sequence ID" value="KAF7496057.1"/>
    <property type="molecule type" value="Genomic_DNA"/>
</dbReference>
<dbReference type="GO" id="GO:0005789">
    <property type="term" value="C:endoplasmic reticulum membrane"/>
    <property type="evidence" value="ECO:0007669"/>
    <property type="project" value="UniProtKB-SubCell"/>
</dbReference>
<keyword evidence="3" id="KW-0378">Hydrolase</keyword>
<evidence type="ECO:0000256" key="9">
    <source>
        <dbReference type="SAM" id="Phobius"/>
    </source>
</evidence>
<keyword evidence="4" id="KW-0256">Endoplasmic reticulum</keyword>
<dbReference type="GO" id="GO:0008654">
    <property type="term" value="P:phospholipid biosynthetic process"/>
    <property type="evidence" value="ECO:0007669"/>
    <property type="project" value="TreeGrafter"/>
</dbReference>
<reference evidence="12" key="1">
    <citation type="journal article" date="2020" name="PLoS Negl. Trop. Dis.">
        <title>High-quality nuclear genome for Sarcoptes scabiei-A critical resource for a neglected parasite.</title>
        <authorList>
            <person name="Korhonen P.K."/>
            <person name="Gasser R.B."/>
            <person name="Ma G."/>
            <person name="Wang T."/>
            <person name="Stroehlein A.J."/>
            <person name="Young N.D."/>
            <person name="Ang C.S."/>
            <person name="Fernando D.D."/>
            <person name="Lu H.C."/>
            <person name="Taylor S."/>
            <person name="Reynolds S.L."/>
            <person name="Mofiz E."/>
            <person name="Najaraj S.H."/>
            <person name="Gowda H."/>
            <person name="Madugundu A."/>
            <person name="Renuse S."/>
            <person name="Holt D."/>
            <person name="Pandey A."/>
            <person name="Papenfuss A.T."/>
            <person name="Fischer K."/>
        </authorList>
    </citation>
    <scope>NUCLEOTIDE SEQUENCE [LARGE SCALE GENOMIC DNA]</scope>
</reference>
<dbReference type="GO" id="GO:0010945">
    <property type="term" value="F:coenzyme A diphosphatase activity"/>
    <property type="evidence" value="ECO:0007669"/>
    <property type="project" value="InterPro"/>
</dbReference>
<evidence type="ECO:0000256" key="1">
    <source>
        <dbReference type="ARBA" id="ARBA00004477"/>
    </source>
</evidence>
<protein>
    <submittedName>
        <fullName evidence="10 11">Uncharacterized protein</fullName>
    </submittedName>
</protein>
<keyword evidence="7 9" id="KW-0472">Membrane</keyword>
<comment type="subcellular location">
    <subcellularLocation>
        <location evidence="1">Endoplasmic reticulum membrane</location>
        <topology evidence="1">Multi-pass membrane protein</topology>
    </subcellularLocation>
</comment>
<organism evidence="10">
    <name type="scientific">Sarcoptes scabiei</name>
    <name type="common">Itch mite</name>
    <name type="synonym">Acarus scabiei</name>
    <dbReference type="NCBI Taxonomy" id="52283"/>
    <lineage>
        <taxon>Eukaryota</taxon>
        <taxon>Metazoa</taxon>
        <taxon>Ecdysozoa</taxon>
        <taxon>Arthropoda</taxon>
        <taxon>Chelicerata</taxon>
        <taxon>Arachnida</taxon>
        <taxon>Acari</taxon>
        <taxon>Acariformes</taxon>
        <taxon>Sarcoptiformes</taxon>
        <taxon>Astigmata</taxon>
        <taxon>Psoroptidia</taxon>
        <taxon>Sarcoptoidea</taxon>
        <taxon>Sarcoptidae</taxon>
        <taxon>Sarcoptinae</taxon>
        <taxon>Sarcoptes</taxon>
    </lineage>
</organism>
<evidence type="ECO:0000256" key="3">
    <source>
        <dbReference type="ARBA" id="ARBA00022801"/>
    </source>
</evidence>
<dbReference type="AlphaFoldDB" id="A0A834RHS6"/>
<proteinExistence type="predicted"/>
<evidence type="ECO:0000256" key="2">
    <source>
        <dbReference type="ARBA" id="ARBA00022692"/>
    </source>
</evidence>
<name>A0A834RHS6_SARSC</name>
<keyword evidence="5 9" id="KW-1133">Transmembrane helix</keyword>
<feature type="region of interest" description="Disordered" evidence="8">
    <location>
        <begin position="255"/>
        <end position="277"/>
    </location>
</feature>
<dbReference type="GO" id="GO:0019915">
    <property type="term" value="P:lipid storage"/>
    <property type="evidence" value="ECO:0007669"/>
    <property type="project" value="InterPro"/>
</dbReference>
<reference evidence="11" key="3">
    <citation type="submission" date="2022-06" db="UniProtKB">
        <authorList>
            <consortium name="EnsemblMetazoa"/>
        </authorList>
    </citation>
    <scope>IDENTIFICATION</scope>
</reference>
<dbReference type="PANTHER" id="PTHR23129:SF0">
    <property type="entry name" value="ACYL-COENZYME A DIPHOSPHATASE FITM2"/>
    <property type="match status" value="1"/>
</dbReference>
<feature type="transmembrane region" description="Helical" evidence="9">
    <location>
        <begin position="81"/>
        <end position="103"/>
    </location>
</feature>
<evidence type="ECO:0000256" key="8">
    <source>
        <dbReference type="SAM" id="MobiDB-lite"/>
    </source>
</evidence>
<feature type="transmembrane region" description="Helical" evidence="9">
    <location>
        <begin position="206"/>
        <end position="224"/>
    </location>
</feature>
<dbReference type="Proteomes" id="UP000070412">
    <property type="component" value="Unassembled WGS sequence"/>
</dbReference>
<evidence type="ECO:0000256" key="5">
    <source>
        <dbReference type="ARBA" id="ARBA00022989"/>
    </source>
</evidence>
<dbReference type="PANTHER" id="PTHR23129">
    <property type="entry name" value="ACYL-COENZYME A DIPHOSPHATASE FITM2"/>
    <property type="match status" value="1"/>
</dbReference>
<keyword evidence="12" id="KW-1185">Reference proteome</keyword>
<dbReference type="OrthoDB" id="5579088at2759"/>
<keyword evidence="2 9" id="KW-0812">Transmembrane</keyword>
<reference evidence="10" key="2">
    <citation type="submission" date="2020-01" db="EMBL/GenBank/DDBJ databases">
        <authorList>
            <person name="Korhonen P.K.K."/>
            <person name="Guangxu M.G."/>
            <person name="Wang T.W."/>
            <person name="Stroehlein A.J.S."/>
            <person name="Young N.D."/>
            <person name="Ang C.-S.A."/>
            <person name="Fernando D.W.F."/>
            <person name="Lu H.L."/>
            <person name="Taylor S.T."/>
            <person name="Ehtesham M.E.M."/>
            <person name="Najaraj S.H.N."/>
            <person name="Harsha G.H.G."/>
            <person name="Madugundu A.M."/>
            <person name="Renuse S.R."/>
            <person name="Holt D.H."/>
            <person name="Pandey A.P."/>
            <person name="Papenfuss A.P."/>
            <person name="Gasser R.B.G."/>
            <person name="Fischer K.F."/>
        </authorList>
    </citation>
    <scope>NUCLEOTIDE SEQUENCE</scope>
    <source>
        <strain evidence="10">SSS_KF_BRIS2020</strain>
    </source>
</reference>
<feature type="transmembrane region" description="Helical" evidence="9">
    <location>
        <begin position="417"/>
        <end position="439"/>
    </location>
</feature>
<evidence type="ECO:0000313" key="12">
    <source>
        <dbReference type="Proteomes" id="UP000070412"/>
    </source>
</evidence>
<keyword evidence="6" id="KW-0443">Lipid metabolism</keyword>
<dbReference type="EnsemblMetazoa" id="SSS_857s_mrna">
    <property type="protein sequence ID" value="KAF7496057.1"/>
    <property type="gene ID" value="SSS_857"/>
</dbReference>
<evidence type="ECO:0000313" key="10">
    <source>
        <dbReference type="EMBL" id="KAF7496057.1"/>
    </source>
</evidence>
<feature type="transmembrane region" description="Helical" evidence="9">
    <location>
        <begin position="390"/>
        <end position="411"/>
    </location>
</feature>
<evidence type="ECO:0000256" key="6">
    <source>
        <dbReference type="ARBA" id="ARBA00023098"/>
    </source>
</evidence>
<feature type="transmembrane region" description="Helical" evidence="9">
    <location>
        <begin position="123"/>
        <end position="147"/>
    </location>
</feature>
<evidence type="ECO:0000313" key="11">
    <source>
        <dbReference type="EnsemblMetazoa" id="KAF7496057.1"/>
    </source>
</evidence>